<dbReference type="Proteomes" id="UP000075680">
    <property type="component" value="Unassembled WGS sequence"/>
</dbReference>
<keyword evidence="1" id="KW-0732">Signal</keyword>
<comment type="caution">
    <text evidence="2">The sequence shown here is derived from an EMBL/GenBank/DDBJ whole genome shotgun (WGS) entry which is preliminary data.</text>
</comment>
<reference evidence="2 3" key="1">
    <citation type="journal article" date="2016" name="Sci. Rep.">
        <title>Genomic and phenotypic characterization of the species Acinetobacter venetianus.</title>
        <authorList>
            <person name="Fondi M."/>
            <person name="Maida I."/>
            <person name="Perrin E."/>
            <person name="Orlandini V."/>
            <person name="La Torre L."/>
            <person name="Bosi E."/>
            <person name="Negroni A."/>
            <person name="Zanaroli G."/>
            <person name="Fava F."/>
            <person name="Decorosi F."/>
            <person name="Giovannetti L."/>
            <person name="Viti C."/>
            <person name="Vaneechoutte M."/>
            <person name="Dijkshoorn L."/>
            <person name="Fani R."/>
        </authorList>
    </citation>
    <scope>NUCLEOTIDE SEQUENCE [LARGE SCALE GENOMIC DNA]</scope>
    <source>
        <strain evidence="2 3">LUH5627</strain>
    </source>
</reference>
<sequence length="363" mass="42726">MLPLFYMQRKSFMLSILLIAGSCNAQEQLYYQIRADVYSEPLSIKSFTDDWSDPNFKSGKNAFAHGLMQLSVKQDAWELSWIWRYDYLLRFSKDTAKLYYQIKNEKTIDANTQYNLQLEAQHVDTVGSRFAYTWRLNPNWSLTTGATALIGRHYVDGQVNALAQTTDQIQLMDRVKWLNGQIDYSYDQPALKEDKMGWKEQANQGYGFALDASITGTIANNFKIHVNIQDALAYLYWQDAPYTRYKIRYDQDKRPRFDIQGKFNTYQQYTQRLPYKVYIDMSYQPDQPWSVGLSSISNEYMSLWQMNAYWDTILRWGVHYEPQTHALGISIQHDNFGLKYITDDLNTNQAKRMGAQLFAQYQW</sequence>
<dbReference type="AlphaFoldDB" id="A0A150HKZ3"/>
<evidence type="ECO:0000256" key="1">
    <source>
        <dbReference type="SAM" id="SignalP"/>
    </source>
</evidence>
<dbReference type="PATRIC" id="fig|52133.18.peg.2975"/>
<name>A0A150HKZ3_9GAMM</name>
<dbReference type="EMBL" id="JRUE01000220">
    <property type="protein sequence ID" value="KXZ65192.1"/>
    <property type="molecule type" value="Genomic_DNA"/>
</dbReference>
<evidence type="ECO:0008006" key="4">
    <source>
        <dbReference type="Google" id="ProtNLM"/>
    </source>
</evidence>
<accession>A0A150HKZ3</accession>
<gene>
    <name evidence="2" type="ORF">AVENLUH5627_02904</name>
</gene>
<evidence type="ECO:0000313" key="3">
    <source>
        <dbReference type="Proteomes" id="UP000075680"/>
    </source>
</evidence>
<protein>
    <recommendedName>
        <fullName evidence="4">DUF5723 domain-containing protein</fullName>
    </recommendedName>
</protein>
<feature type="chain" id="PRO_5007562721" description="DUF5723 domain-containing protein" evidence="1">
    <location>
        <begin position="26"/>
        <end position="363"/>
    </location>
</feature>
<feature type="signal peptide" evidence="1">
    <location>
        <begin position="1"/>
        <end position="25"/>
    </location>
</feature>
<proteinExistence type="predicted"/>
<evidence type="ECO:0000313" key="2">
    <source>
        <dbReference type="EMBL" id="KXZ65192.1"/>
    </source>
</evidence>
<organism evidence="2 3">
    <name type="scientific">Acinetobacter venetianus</name>
    <dbReference type="NCBI Taxonomy" id="52133"/>
    <lineage>
        <taxon>Bacteria</taxon>
        <taxon>Pseudomonadati</taxon>
        <taxon>Pseudomonadota</taxon>
        <taxon>Gammaproteobacteria</taxon>
        <taxon>Moraxellales</taxon>
        <taxon>Moraxellaceae</taxon>
        <taxon>Acinetobacter</taxon>
    </lineage>
</organism>